<evidence type="ECO:0000256" key="3">
    <source>
        <dbReference type="ARBA" id="ARBA00022777"/>
    </source>
</evidence>
<evidence type="ECO:0000313" key="8">
    <source>
        <dbReference type="Proteomes" id="UP000425960"/>
    </source>
</evidence>
<dbReference type="Pfam" id="PF05161">
    <property type="entry name" value="MOFRL"/>
    <property type="match status" value="1"/>
</dbReference>
<feature type="domain" description="MOFRL" evidence="5">
    <location>
        <begin position="333"/>
        <end position="438"/>
    </location>
</feature>
<evidence type="ECO:0000259" key="6">
    <source>
        <dbReference type="Pfam" id="PF13660"/>
    </source>
</evidence>
<proteinExistence type="predicted"/>
<keyword evidence="4" id="KW-0067">ATP-binding</keyword>
<evidence type="ECO:0000313" key="7">
    <source>
        <dbReference type="EMBL" id="BBO83629.1"/>
    </source>
</evidence>
<protein>
    <submittedName>
        <fullName evidence="7">Hydroxypyruvate reductase</fullName>
    </submittedName>
</protein>
<dbReference type="PANTHER" id="PTHR12227">
    <property type="entry name" value="GLYCERATE KINASE"/>
    <property type="match status" value="1"/>
</dbReference>
<reference evidence="7 8" key="1">
    <citation type="submission" date="2019-11" db="EMBL/GenBank/DDBJ databases">
        <title>Comparative genomics of hydrocarbon-degrading Desulfosarcina strains.</title>
        <authorList>
            <person name="Watanabe M."/>
            <person name="Kojima H."/>
            <person name="Fukui M."/>
        </authorList>
    </citation>
    <scope>NUCLEOTIDE SEQUENCE [LARGE SCALE GENOMIC DNA]</scope>
    <source>
        <strain evidence="7 8">28bB2T</strain>
    </source>
</reference>
<dbReference type="Proteomes" id="UP000425960">
    <property type="component" value="Chromosome"/>
</dbReference>
<name>A0A5K7ZTT8_9BACT</name>
<dbReference type="Pfam" id="PF13660">
    <property type="entry name" value="DUF4147"/>
    <property type="match status" value="1"/>
</dbReference>
<organism evidence="7 8">
    <name type="scientific">Desulfosarcina ovata subsp. sediminis</name>
    <dbReference type="NCBI Taxonomy" id="885957"/>
    <lineage>
        <taxon>Bacteria</taxon>
        <taxon>Pseudomonadati</taxon>
        <taxon>Thermodesulfobacteriota</taxon>
        <taxon>Desulfobacteria</taxon>
        <taxon>Desulfobacterales</taxon>
        <taxon>Desulfosarcinaceae</taxon>
        <taxon>Desulfosarcina</taxon>
    </lineage>
</organism>
<sequence>MAALNGRNLKADAEAIFRAGLQAVDPEVCVRRHLRLDGNRLVVGETAYALDRIGKIVVVGVGKASTTMARAAEAVLGERIAKGLVITKYGHGVPLAHCQVLEAAHPVPDENGVTATRALLDRVAGTGPDDLVLCLISGGGSALSPAPAAGIRLADKQATTRLLLACGATIHEINTVRKHLSRIKGGQLCRRANGAAVAALILSDVIGDNLDIIASGSTAPDPGTFGDCRAILDRYGLWDRIPGPVKTRLEAGCNGKIPETPKPGDPIFARVHNQIVGNISAALGAAEKVARSQGFTPLVLASTIQGEASEVARVLCAIAREVTLSGHPVAPPACLLAGGETTVTLKGTGLGGRNTELALAAAMELDGARSTLLLSAGTDGTDGPTDAAGAFADGSTLRRAKALGLKPAACLADNDSYHCFASLGDLLITGPTRTNVMDLQIVLITA</sequence>
<dbReference type="PANTHER" id="PTHR12227:SF0">
    <property type="entry name" value="GLYCERATE KINASE"/>
    <property type="match status" value="1"/>
</dbReference>
<feature type="domain" description="MOFRL-associated" evidence="6">
    <location>
        <begin position="13"/>
        <end position="250"/>
    </location>
</feature>
<dbReference type="AlphaFoldDB" id="A0A5K7ZTT8"/>
<evidence type="ECO:0000256" key="2">
    <source>
        <dbReference type="ARBA" id="ARBA00022741"/>
    </source>
</evidence>
<keyword evidence="1" id="KW-0808">Transferase</keyword>
<dbReference type="FunFam" id="3.40.1480.10:FF:000002">
    <property type="entry name" value="Glycerate kinase"/>
    <property type="match status" value="1"/>
</dbReference>
<evidence type="ECO:0000259" key="5">
    <source>
        <dbReference type="Pfam" id="PF05161"/>
    </source>
</evidence>
<dbReference type="Gene3D" id="3.40.1480.10">
    <property type="entry name" value="MOFRL domain"/>
    <property type="match status" value="1"/>
</dbReference>
<dbReference type="GO" id="GO:0005524">
    <property type="term" value="F:ATP binding"/>
    <property type="evidence" value="ECO:0007669"/>
    <property type="project" value="UniProtKB-KW"/>
</dbReference>
<dbReference type="InterPro" id="IPR039760">
    <property type="entry name" value="MOFRL_protein"/>
</dbReference>
<dbReference type="Gene3D" id="3.40.50.10180">
    <property type="entry name" value="Glycerate kinase, MOFRL-like N-terminal domain"/>
    <property type="match status" value="1"/>
</dbReference>
<dbReference type="InterPro" id="IPR025286">
    <property type="entry name" value="MOFRL_assoc_dom"/>
</dbReference>
<dbReference type="EMBL" id="AP021876">
    <property type="protein sequence ID" value="BBO83629.1"/>
    <property type="molecule type" value="Genomic_DNA"/>
</dbReference>
<dbReference type="SUPFAM" id="SSF82544">
    <property type="entry name" value="GckA/TtuD-like"/>
    <property type="match status" value="1"/>
</dbReference>
<dbReference type="InterPro" id="IPR038614">
    <property type="entry name" value="GK_N_sf"/>
</dbReference>
<keyword evidence="3" id="KW-0418">Kinase</keyword>
<dbReference type="GO" id="GO:0005737">
    <property type="term" value="C:cytoplasm"/>
    <property type="evidence" value="ECO:0007669"/>
    <property type="project" value="TreeGrafter"/>
</dbReference>
<dbReference type="InterPro" id="IPR037035">
    <property type="entry name" value="GK-like_C_sf"/>
</dbReference>
<dbReference type="KEGG" id="dov:DSCO28_41950"/>
<dbReference type="FunFam" id="3.40.50.10180:FF:000001">
    <property type="entry name" value="Glycerate kinase"/>
    <property type="match status" value="1"/>
</dbReference>
<evidence type="ECO:0000256" key="4">
    <source>
        <dbReference type="ARBA" id="ARBA00022840"/>
    </source>
</evidence>
<gene>
    <name evidence="7" type="ORF">DSCO28_41950</name>
</gene>
<dbReference type="GO" id="GO:0008887">
    <property type="term" value="F:glycerate kinase activity"/>
    <property type="evidence" value="ECO:0007669"/>
    <property type="project" value="InterPro"/>
</dbReference>
<accession>A0A5K7ZTT8</accession>
<evidence type="ECO:0000256" key="1">
    <source>
        <dbReference type="ARBA" id="ARBA00022679"/>
    </source>
</evidence>
<dbReference type="InterPro" id="IPR007835">
    <property type="entry name" value="MOFRL"/>
</dbReference>
<keyword evidence="7" id="KW-0670">Pyruvate</keyword>
<keyword evidence="2" id="KW-0547">Nucleotide-binding</keyword>